<dbReference type="EMBL" id="JANTQA010000023">
    <property type="protein sequence ID" value="KAJ3443384.1"/>
    <property type="molecule type" value="Genomic_DNA"/>
</dbReference>
<organism evidence="2 3">
    <name type="scientific">Anaeramoeba flamelloides</name>
    <dbReference type="NCBI Taxonomy" id="1746091"/>
    <lineage>
        <taxon>Eukaryota</taxon>
        <taxon>Metamonada</taxon>
        <taxon>Anaeramoebidae</taxon>
        <taxon>Anaeramoeba</taxon>
    </lineage>
</organism>
<evidence type="ECO:0000313" key="3">
    <source>
        <dbReference type="Proteomes" id="UP001146793"/>
    </source>
</evidence>
<gene>
    <name evidence="2" type="ORF">M0812_09222</name>
</gene>
<reference evidence="2" key="1">
    <citation type="submission" date="2022-08" db="EMBL/GenBank/DDBJ databases">
        <title>Novel sulphate-reducing endosymbionts in the free-living metamonad Anaeramoeba.</title>
        <authorList>
            <person name="Jerlstrom-Hultqvist J."/>
            <person name="Cepicka I."/>
            <person name="Gallot-Lavallee L."/>
            <person name="Salas-Leiva D."/>
            <person name="Curtis B.A."/>
            <person name="Zahonova K."/>
            <person name="Pipaliya S."/>
            <person name="Dacks J."/>
            <person name="Roger A.J."/>
        </authorList>
    </citation>
    <scope>NUCLEOTIDE SEQUENCE</scope>
    <source>
        <strain evidence="2">Busselton2</strain>
    </source>
</reference>
<evidence type="ECO:0000256" key="1">
    <source>
        <dbReference type="SAM" id="MobiDB-lite"/>
    </source>
</evidence>
<proteinExistence type="predicted"/>
<dbReference type="Proteomes" id="UP001146793">
    <property type="component" value="Unassembled WGS sequence"/>
</dbReference>
<comment type="caution">
    <text evidence="2">The sequence shown here is derived from an EMBL/GenBank/DDBJ whole genome shotgun (WGS) entry which is preliminary data.</text>
</comment>
<sequence length="1548" mass="183198">MVMSTKNGQLHVLEWMSVLLQKQISITKDPPEQLLLDCCQVLKQLENSLNFDSQENNTKENLNLFLLACQKYGVPSHEVLSSRVDSKLTNRGLLQIMEAVGLISEKKSQKPFFSTRSPPKVQKSKVRFQNKSETGFNNLIREEFHKIKQLCSTMTPMKKNDTAWKKEWSKSPYLTLHRTLDPGFKLSPNTYQQPKYFEKRIQQYYAIGRVEFSLQLVRQQKHTNQLENVILRLNRSEFSIDVKENGSYQYRYSKVLNSKIRLSQNDPNLFQLVIYENKVRKETEQEKEKEKEKEKKKETEKENERDKETEKEKEIEKEKEKVLEINKENQEIKKEKEIIKPVLELKLISKNTEERNLISKTFQMFKNYYGESPEFNHISGYILGTKNEIMSISLRCLCQGEAIFRVKMINKNNRKLDWFVLKIQKECFLIQKVNSMINNQNIGLKPLTIYWDENYIQTALSGKKNKKKYLLIIIQDNIQAKILRLACRNKNERDLIQNCLTIFENNSTTGSGSSSELVLRQGIEEQRKEEEQNNFDELLIQGSSIEKKIKINKSNEPSTSKLNQFLLPMKKHFLSISAIDIKQASYFSIFDNRGNGTLLNQKLISPFSIEACCQSPLITFQNEKQDLKKWLINQLNKITKDNKTKKFELDLITFQIPQNDISYEDSGFLNGIYLNKNNDNIKNNGDGGEIINDKQKVDPNELGEKCIDNNNYNKITENFTRKKIFFIFTSGGVEIREKNEKENLILKENYSNKQKIFFHPIDLKKILFINNNGLKYILSISTILIKNLFINCFVNFKDYYLKKKLKIKKNGQTKISRQKYIMEIKILCPIENLYNHKESKNQNISKYICSKYKDRNTMNYVKFEINVHNNIEEYLGRGEMYLFQDHFSIQFSGRLIVERLYSPYSKPILFDKKSCYLRFNVDEYEFLNISFDNGQTRDQFFKTFRSRCLNRIQQILPKSSLYQALILQYNGQQITSQIILKFDCFIIKNEIGHLILDYLPGTKCILSRVAKDLIKLQLGNGYPEIKCLFPNILSAEDFIHTFEKCQSRWLTCSHYIFENCSTFQGILLPKNVKTQIILSNSHITLIKYKKRITIERYLLQRSLIFYNTAKDSIFHLKTNTGFLYNFDLPNKHIRDQFFYMLTNFTRKKNKNLKTLSFNEKRMVVRNLSISKIEQLLYSKLINNYNQNMNLSKNNFLFESFYIQFIDKKKLNLVNHQAIIQIYQNFILITKDDGNQNPCLIKNFQINYFPKNYSYLKIKLKKKNTQKQSYLIQFENEKKKLHFFWMVSISKRSNKKTPICLPSNLEFIPESVLIYKNKKIKNFHILYIKLLNSKIILISKNNHLLQYKYSDLRIEIDKKNDNICNIFQNNLLCLIINFNNTNHSFEFCKILTFFKEKTINDKDPTLKNFLQAINRKKNENINHTQLYPHVDQGSDFKINHLNSNFNKINKKISWLSINEKLFQIVFSNVPKKTNQFIFPVIDGLTYEKMNPNNRIKLKNVNLEKILKIEIPNNIIFLVEFTSESRLNCFIKSVKILQLQFIQLLKKNQK</sequence>
<name>A0AAV7ZN10_9EUKA</name>
<accession>A0AAV7ZN10</accession>
<feature type="region of interest" description="Disordered" evidence="1">
    <location>
        <begin position="283"/>
        <end position="318"/>
    </location>
</feature>
<evidence type="ECO:0000313" key="2">
    <source>
        <dbReference type="EMBL" id="KAJ3443384.1"/>
    </source>
</evidence>
<protein>
    <submittedName>
        <fullName evidence="2">Protein networked 3a-related</fullName>
    </submittedName>
</protein>